<evidence type="ECO:0000256" key="3">
    <source>
        <dbReference type="ARBA" id="ARBA00022833"/>
    </source>
</evidence>
<dbReference type="GO" id="GO:0008270">
    <property type="term" value="F:zinc ion binding"/>
    <property type="evidence" value="ECO:0007669"/>
    <property type="project" value="UniProtKB-KW"/>
</dbReference>
<evidence type="ECO:0000256" key="4">
    <source>
        <dbReference type="SAM" id="MobiDB-lite"/>
    </source>
</evidence>
<feature type="region of interest" description="Disordered" evidence="4">
    <location>
        <begin position="137"/>
        <end position="173"/>
    </location>
</feature>
<dbReference type="OrthoDB" id="10033786at2759"/>
<accession>A0A9W9AGH6</accession>
<reference evidence="5" key="1">
    <citation type="submission" date="2022-08" db="EMBL/GenBank/DDBJ databases">
        <title>A Global Phylogenomic Analysis of the Shiitake Genus Lentinula.</title>
        <authorList>
            <consortium name="DOE Joint Genome Institute"/>
            <person name="Sierra-Patev S."/>
            <person name="Min B."/>
            <person name="Naranjo-Ortiz M."/>
            <person name="Looney B."/>
            <person name="Konkel Z."/>
            <person name="Slot J.C."/>
            <person name="Sakamoto Y."/>
            <person name="Steenwyk J.L."/>
            <person name="Rokas A."/>
            <person name="Carro J."/>
            <person name="Camarero S."/>
            <person name="Ferreira P."/>
            <person name="Molpeceres G."/>
            <person name="Ruiz-Duenas F.J."/>
            <person name="Serrano A."/>
            <person name="Henrissat B."/>
            <person name="Drula E."/>
            <person name="Hughes K.W."/>
            <person name="Mata J.L."/>
            <person name="Ishikawa N.K."/>
            <person name="Vargas-Isla R."/>
            <person name="Ushijima S."/>
            <person name="Smith C.A."/>
            <person name="Ahrendt S."/>
            <person name="Andreopoulos W."/>
            <person name="He G."/>
            <person name="Labutti K."/>
            <person name="Lipzen A."/>
            <person name="Ng V."/>
            <person name="Riley R."/>
            <person name="Sandor L."/>
            <person name="Barry K."/>
            <person name="Martinez A.T."/>
            <person name="Xiao Y."/>
            <person name="Gibbons J.G."/>
            <person name="Terashima K."/>
            <person name="Grigoriev I.V."/>
            <person name="Hibbett D.S."/>
        </authorList>
    </citation>
    <scope>NUCLEOTIDE SEQUENCE</scope>
    <source>
        <strain evidence="5">JLM2183</strain>
    </source>
</reference>
<keyword evidence="6" id="KW-1185">Reference proteome</keyword>
<comment type="caution">
    <text evidence="5">The sequence shown here is derived from an EMBL/GenBank/DDBJ whole genome shotgun (WGS) entry which is preliminary data.</text>
</comment>
<evidence type="ECO:0008006" key="7">
    <source>
        <dbReference type="Google" id="ProtNLM"/>
    </source>
</evidence>
<evidence type="ECO:0000256" key="1">
    <source>
        <dbReference type="ARBA" id="ARBA00022723"/>
    </source>
</evidence>
<keyword evidence="1" id="KW-0479">Metal-binding</keyword>
<gene>
    <name evidence="5" type="ORF">J3R30DRAFT_2138427</name>
</gene>
<evidence type="ECO:0000313" key="5">
    <source>
        <dbReference type="EMBL" id="KAJ4482206.1"/>
    </source>
</evidence>
<dbReference type="EMBL" id="JAOTPV010000005">
    <property type="protein sequence ID" value="KAJ4482206.1"/>
    <property type="molecule type" value="Genomic_DNA"/>
</dbReference>
<dbReference type="AlphaFoldDB" id="A0A9W9AGH6"/>
<dbReference type="PROSITE" id="PS01359">
    <property type="entry name" value="ZF_PHD_1"/>
    <property type="match status" value="1"/>
</dbReference>
<protein>
    <recommendedName>
        <fullName evidence="7">PHD-type domain-containing protein</fullName>
    </recommendedName>
</protein>
<keyword evidence="3" id="KW-0862">Zinc</keyword>
<evidence type="ECO:0000256" key="2">
    <source>
        <dbReference type="ARBA" id="ARBA00022771"/>
    </source>
</evidence>
<dbReference type="Proteomes" id="UP001150266">
    <property type="component" value="Unassembled WGS sequence"/>
</dbReference>
<dbReference type="InterPro" id="IPR019786">
    <property type="entry name" value="Zinc_finger_PHD-type_CS"/>
</dbReference>
<dbReference type="InterPro" id="IPR013083">
    <property type="entry name" value="Znf_RING/FYVE/PHD"/>
</dbReference>
<dbReference type="Gene3D" id="3.30.40.10">
    <property type="entry name" value="Zinc/RING finger domain, C3HC4 (zinc finger)"/>
    <property type="match status" value="1"/>
</dbReference>
<name>A0A9W9AGH6_9AGAR</name>
<keyword evidence="2" id="KW-0863">Zinc-finger</keyword>
<evidence type="ECO:0000313" key="6">
    <source>
        <dbReference type="Proteomes" id="UP001150266"/>
    </source>
</evidence>
<organism evidence="5 6">
    <name type="scientific">Lentinula aciculospora</name>
    <dbReference type="NCBI Taxonomy" id="153920"/>
    <lineage>
        <taxon>Eukaryota</taxon>
        <taxon>Fungi</taxon>
        <taxon>Dikarya</taxon>
        <taxon>Basidiomycota</taxon>
        <taxon>Agaricomycotina</taxon>
        <taxon>Agaricomycetes</taxon>
        <taxon>Agaricomycetidae</taxon>
        <taxon>Agaricales</taxon>
        <taxon>Marasmiineae</taxon>
        <taxon>Omphalotaceae</taxon>
        <taxon>Lentinula</taxon>
    </lineage>
</organism>
<sequence length="397" mass="44494">MLSGVCRRCKGTEHEPEKHLLTCQNCRKTWHHCCHIPMILDPEMRARITGSIHLHNARKRGEKADLNQLSEENWLCRRCCKNSNLGIVEPSIEKLKHQKSKSRDDVDKLVQDQSIIIISDSDMDDIQLIGVKPAAGAPMQRVDQRPDPPSVRGKVERDRTSYSQMTTSTRSVVSSRKVVHATLDHQVSLNSPTAVLRHGLVTSVPLHQALNIEDKHGTPAPLTSLPRPAPQSPMVKNKSIDIDSSPEKSMHLIVVPHQITVPMTATAAAHSSCKVTSRRHSHSFPLSAISVPLFAPALRSSSTPTLSNIVSDLRHRNIRSIPVADSEIPCDPLSLVSPRLRQWILTDQAGAEQRIRPPHAQNEKEVCSRRKKLMAERFDIEQYDPDVLIFPKRSIRL</sequence>
<proteinExistence type="predicted"/>